<reference evidence="4 5" key="1">
    <citation type="journal article" date="2013" name="Genome Announc.">
        <title>Draft Genome Sequence of the Cellulolytic, Mesophilic, Anaerobic Bacterium Clostridium termitidis Strain CT1112 (DSM 5398).</title>
        <authorList>
            <person name="Lal S."/>
            <person name="Ramachandran U."/>
            <person name="Zhang X."/>
            <person name="Munir R."/>
            <person name="Sparling R."/>
            <person name="Levin D.B."/>
        </authorList>
    </citation>
    <scope>NUCLEOTIDE SEQUENCE [LARGE SCALE GENOMIC DNA]</scope>
    <source>
        <strain evidence="4 5">CT1112</strain>
    </source>
</reference>
<proteinExistence type="inferred from homology"/>
<keyword evidence="3 4" id="KW-0560">Oxidoreductase</keyword>
<gene>
    <name evidence="4" type="ORF">CTER_1310</name>
</gene>
<evidence type="ECO:0000256" key="2">
    <source>
        <dbReference type="ARBA" id="ARBA00022857"/>
    </source>
</evidence>
<evidence type="ECO:0000313" key="5">
    <source>
        <dbReference type="Proteomes" id="UP000014155"/>
    </source>
</evidence>
<dbReference type="Pfam" id="PF13561">
    <property type="entry name" value="adh_short_C2"/>
    <property type="match status" value="1"/>
</dbReference>
<sequence>MANMFNLTGKVAVVTGGSSGLGADAALAYANAGADVAILARRVEKLNAVKADIEKATGRKVLAVRCDVTKEENVKSAIEAVLGEFGHIDILLNNAGIAVRGGVDSMSVEEWDRSFDTNVKGIFLVSKYVVPQMKERGYGKIVNIASVNAIVADKVDVFIRHSYNSSKSAVLGLTKGMAASYARYGITVNAIGPALFESEMTSSTLFKSEDFLNKYNALNPAGRPGNKGELNGTVLYLSSDASSYVQGQFIVVDGGGSIV</sequence>
<dbReference type="GO" id="GO:0008874">
    <property type="term" value="F:gluconate 5-dehydrogenase activity"/>
    <property type="evidence" value="ECO:0007669"/>
    <property type="project" value="UniProtKB-EC"/>
</dbReference>
<dbReference type="AlphaFoldDB" id="S0FVX8"/>
<dbReference type="PATRIC" id="fig|1195236.3.peg.1627"/>
<dbReference type="InterPro" id="IPR036291">
    <property type="entry name" value="NAD(P)-bd_dom_sf"/>
</dbReference>
<comment type="similarity">
    <text evidence="1">Belongs to the short-chain dehydrogenases/reductases (SDR) family.</text>
</comment>
<organism evidence="4 5">
    <name type="scientific">Ruminiclostridium cellobioparum subsp. termitidis CT1112</name>
    <dbReference type="NCBI Taxonomy" id="1195236"/>
    <lineage>
        <taxon>Bacteria</taxon>
        <taxon>Bacillati</taxon>
        <taxon>Bacillota</taxon>
        <taxon>Clostridia</taxon>
        <taxon>Eubacteriales</taxon>
        <taxon>Oscillospiraceae</taxon>
        <taxon>Ruminiclostridium</taxon>
    </lineage>
</organism>
<dbReference type="PRINTS" id="PR00081">
    <property type="entry name" value="GDHRDH"/>
</dbReference>
<dbReference type="PRINTS" id="PR00080">
    <property type="entry name" value="SDRFAMILY"/>
</dbReference>
<dbReference type="STRING" id="1195236.CTER_1310"/>
<dbReference type="Proteomes" id="UP000014155">
    <property type="component" value="Unassembled WGS sequence"/>
</dbReference>
<accession>S0FVX8</accession>
<name>S0FVX8_RUMCE</name>
<dbReference type="PANTHER" id="PTHR43618:SF8">
    <property type="entry name" value="7ALPHA-HYDROXYSTEROID DEHYDROGENASE"/>
    <property type="match status" value="1"/>
</dbReference>
<keyword evidence="2" id="KW-0521">NADP</keyword>
<dbReference type="EMBL" id="AORV01000026">
    <property type="protein sequence ID" value="EMS72723.1"/>
    <property type="molecule type" value="Genomic_DNA"/>
</dbReference>
<comment type="caution">
    <text evidence="4">The sequence shown here is derived from an EMBL/GenBank/DDBJ whole genome shotgun (WGS) entry which is preliminary data.</text>
</comment>
<dbReference type="InterPro" id="IPR020904">
    <property type="entry name" value="Sc_DH/Rdtase_CS"/>
</dbReference>
<protein>
    <submittedName>
        <fullName evidence="4">Short-chain dehydrogenase/reductase SDR</fullName>
        <ecNumber evidence="4">1.1.1.69</ecNumber>
    </submittedName>
</protein>
<dbReference type="InterPro" id="IPR052178">
    <property type="entry name" value="Sec_Metab_Biosynth_SDR"/>
</dbReference>
<keyword evidence="5" id="KW-1185">Reference proteome</keyword>
<evidence type="ECO:0000256" key="1">
    <source>
        <dbReference type="ARBA" id="ARBA00006484"/>
    </source>
</evidence>
<dbReference type="Gene3D" id="3.40.50.720">
    <property type="entry name" value="NAD(P)-binding Rossmann-like Domain"/>
    <property type="match status" value="1"/>
</dbReference>
<dbReference type="PANTHER" id="PTHR43618">
    <property type="entry name" value="7-ALPHA-HYDROXYSTEROID DEHYDROGENASE"/>
    <property type="match status" value="1"/>
</dbReference>
<dbReference type="InterPro" id="IPR002347">
    <property type="entry name" value="SDR_fam"/>
</dbReference>
<dbReference type="RefSeq" id="WP_004624984.1">
    <property type="nucleotide sequence ID" value="NZ_AORV01000026.1"/>
</dbReference>
<dbReference type="GO" id="GO:0008206">
    <property type="term" value="P:bile acid metabolic process"/>
    <property type="evidence" value="ECO:0007669"/>
    <property type="project" value="UniProtKB-ARBA"/>
</dbReference>
<dbReference type="FunFam" id="3.40.50.720:FF:000084">
    <property type="entry name" value="Short-chain dehydrogenase reductase"/>
    <property type="match status" value="1"/>
</dbReference>
<dbReference type="eggNOG" id="COG1028">
    <property type="taxonomic scope" value="Bacteria"/>
</dbReference>
<dbReference type="EC" id="1.1.1.69" evidence="4"/>
<evidence type="ECO:0000313" key="4">
    <source>
        <dbReference type="EMBL" id="EMS72723.1"/>
    </source>
</evidence>
<dbReference type="PROSITE" id="PS00061">
    <property type="entry name" value="ADH_SHORT"/>
    <property type="match status" value="1"/>
</dbReference>
<dbReference type="SUPFAM" id="SSF51735">
    <property type="entry name" value="NAD(P)-binding Rossmann-fold domains"/>
    <property type="match status" value="1"/>
</dbReference>
<evidence type="ECO:0000256" key="3">
    <source>
        <dbReference type="ARBA" id="ARBA00023002"/>
    </source>
</evidence>